<keyword evidence="2" id="KW-1185">Reference proteome</keyword>
<dbReference type="RefSeq" id="YP_009824923.1">
    <property type="nucleotide sequence ID" value="NC_048208.1"/>
</dbReference>
<proteinExistence type="predicted"/>
<dbReference type="Proteomes" id="UP000289271">
    <property type="component" value="Segment"/>
</dbReference>
<dbReference type="Pfam" id="PF13554">
    <property type="entry name" value="Phage_tail_terminator_5"/>
    <property type="match status" value="1"/>
</dbReference>
<sequence>MQYELSLASRRFVTDLVKTLPVRYPIAYENVAFSPPNNGGMWFKYDYTEADTVTYGISRKCKYYVGMVQVSIFFSPGDGIDTARRIANQLAESMTDGTMLDTGYIYEGGVVHPVVKSQSGWFIPVRFYVRLD</sequence>
<evidence type="ECO:0008006" key="3">
    <source>
        <dbReference type="Google" id="ProtNLM"/>
    </source>
</evidence>
<dbReference type="KEGG" id="vg:55016506"/>
<organism evidence="1 2">
    <name type="scientific">Escherichia phage vB_EcoS_IME542</name>
    <dbReference type="NCBI Taxonomy" id="2507711"/>
    <lineage>
        <taxon>Viruses</taxon>
        <taxon>Duplodnaviria</taxon>
        <taxon>Heunggongvirae</taxon>
        <taxon>Uroviricota</taxon>
        <taxon>Caudoviricetes</taxon>
        <taxon>Drexlerviridae</taxon>
        <taxon>Braunvirinae</taxon>
        <taxon>Christensenvirus</taxon>
        <taxon>Christensenvirus IME542</taxon>
    </lineage>
</organism>
<accession>A0A410T630</accession>
<reference evidence="1 2" key="1">
    <citation type="submission" date="2019-01" db="EMBL/GenBank/DDBJ databases">
        <title>The whole genome sequence of IME542.</title>
        <authorList>
            <person name="Li P."/>
            <person name="Tong Y."/>
            <person name="Wang J."/>
        </authorList>
    </citation>
    <scope>NUCLEOTIDE SEQUENCE [LARGE SCALE GENOMIC DNA]</scope>
</reference>
<dbReference type="EMBL" id="MK372342">
    <property type="protein sequence ID" value="QAU04424.1"/>
    <property type="molecule type" value="Genomic_DNA"/>
</dbReference>
<dbReference type="GeneID" id="55016506"/>
<dbReference type="InterPro" id="IPR025395">
    <property type="entry name" value="Phage_tail_terminator-like"/>
</dbReference>
<protein>
    <recommendedName>
        <fullName evidence="3">Minor tail protein</fullName>
    </recommendedName>
</protein>
<dbReference type="Gene3D" id="3.30.2000.20">
    <property type="match status" value="1"/>
</dbReference>
<name>A0A410T630_9CAUD</name>
<evidence type="ECO:0000313" key="1">
    <source>
        <dbReference type="EMBL" id="QAU04424.1"/>
    </source>
</evidence>
<evidence type="ECO:0000313" key="2">
    <source>
        <dbReference type="Proteomes" id="UP000289271"/>
    </source>
</evidence>